<keyword evidence="1" id="KW-0472">Membrane</keyword>
<dbReference type="Proteomes" id="UP000178851">
    <property type="component" value="Unassembled WGS sequence"/>
</dbReference>
<feature type="transmembrane region" description="Helical" evidence="1">
    <location>
        <begin position="179"/>
        <end position="201"/>
    </location>
</feature>
<proteinExistence type="predicted"/>
<reference evidence="2 3" key="1">
    <citation type="journal article" date="2016" name="Nat. Commun.">
        <title>Thousands of microbial genomes shed light on interconnected biogeochemical processes in an aquifer system.</title>
        <authorList>
            <person name="Anantharaman K."/>
            <person name="Brown C.T."/>
            <person name="Hug L.A."/>
            <person name="Sharon I."/>
            <person name="Castelle C.J."/>
            <person name="Probst A.J."/>
            <person name="Thomas B.C."/>
            <person name="Singh A."/>
            <person name="Wilkins M.J."/>
            <person name="Karaoz U."/>
            <person name="Brodie E.L."/>
            <person name="Williams K.H."/>
            <person name="Hubbard S.S."/>
            <person name="Banfield J.F."/>
        </authorList>
    </citation>
    <scope>NUCLEOTIDE SEQUENCE [LARGE SCALE GENOMIC DNA]</scope>
</reference>
<protein>
    <submittedName>
        <fullName evidence="2">Uncharacterized protein</fullName>
    </submittedName>
</protein>
<organism evidence="2 3">
    <name type="scientific">Candidatus Woesebacteria bacterium RIFCSPHIGHO2_01_FULL_39_28</name>
    <dbReference type="NCBI Taxonomy" id="1802496"/>
    <lineage>
        <taxon>Bacteria</taxon>
        <taxon>Candidatus Woeseibacteriota</taxon>
    </lineage>
</organism>
<name>A0A1F7YH65_9BACT</name>
<evidence type="ECO:0000313" key="3">
    <source>
        <dbReference type="Proteomes" id="UP000178851"/>
    </source>
</evidence>
<dbReference type="EMBL" id="MGGI01000019">
    <property type="protein sequence ID" value="OGM25855.1"/>
    <property type="molecule type" value="Genomic_DNA"/>
</dbReference>
<keyword evidence="1" id="KW-0812">Transmembrane</keyword>
<keyword evidence="1" id="KW-1133">Transmembrane helix</keyword>
<dbReference type="AlphaFoldDB" id="A0A1F7YH65"/>
<gene>
    <name evidence="2" type="ORF">A2627_02795</name>
</gene>
<comment type="caution">
    <text evidence="2">The sequence shown here is derived from an EMBL/GenBank/DDBJ whole genome shotgun (WGS) entry which is preliminary data.</text>
</comment>
<evidence type="ECO:0000313" key="2">
    <source>
        <dbReference type="EMBL" id="OGM25855.1"/>
    </source>
</evidence>
<sequence length="206" mass="22528">MRKVSIFIAGFLLFLGIFASASRSVIASEGQVELRSTLGDDSRCFAASVLMQDLNYNILMSCRDLIYPAQPEILSYAIWATGKDDGKVFKLGALNFGKVTFRTPKAFVNIFITQERNVNEPQPKGIVVMKGDLMPITFLETRPHITPTITPNPKNFGEIIGTVSVTPTPISTQSKASRFVAAGGLLALGGIFVLIMIIVFVTRPRK</sequence>
<accession>A0A1F7YH65</accession>
<evidence type="ECO:0000256" key="1">
    <source>
        <dbReference type="SAM" id="Phobius"/>
    </source>
</evidence>